<gene>
    <name evidence="2" type="ORF">CCUS01_00998</name>
</gene>
<protein>
    <submittedName>
        <fullName evidence="2">Uncharacterized protein</fullName>
    </submittedName>
</protein>
<sequence length="219" mass="23762">MLPDWAQIGLPCFPLATKRAADRLPSLGTQEAKQKQSRAGYGVHSFMSDEVSPVRHAPTINPLICILARSILIRKDSISWAVVFIFPNQVGDGFLSGLSVQSSPGTDISDMVEQWSDCPRCSQRNLQGGSSMSKRVCTTSPRSSTTPSPTGPRGPSRKVAFFRLRSIINLRALPTSGIGFSPNPAQGRGRWRGAVRARQGSSHYPQLCLFADRGRPGQA</sequence>
<organism evidence="2 3">
    <name type="scientific">Colletotrichum cuscutae</name>
    <dbReference type="NCBI Taxonomy" id="1209917"/>
    <lineage>
        <taxon>Eukaryota</taxon>
        <taxon>Fungi</taxon>
        <taxon>Dikarya</taxon>
        <taxon>Ascomycota</taxon>
        <taxon>Pezizomycotina</taxon>
        <taxon>Sordariomycetes</taxon>
        <taxon>Hypocreomycetidae</taxon>
        <taxon>Glomerellales</taxon>
        <taxon>Glomerellaceae</taxon>
        <taxon>Colletotrichum</taxon>
        <taxon>Colletotrichum acutatum species complex</taxon>
    </lineage>
</organism>
<proteinExistence type="predicted"/>
<evidence type="ECO:0000256" key="1">
    <source>
        <dbReference type="SAM" id="MobiDB-lite"/>
    </source>
</evidence>
<keyword evidence="3" id="KW-1185">Reference proteome</keyword>
<feature type="region of interest" description="Disordered" evidence="1">
    <location>
        <begin position="123"/>
        <end position="157"/>
    </location>
</feature>
<evidence type="ECO:0000313" key="2">
    <source>
        <dbReference type="EMBL" id="KAK1470880.1"/>
    </source>
</evidence>
<reference evidence="2" key="1">
    <citation type="submission" date="2016-11" db="EMBL/GenBank/DDBJ databases">
        <title>The genome sequence of Colletotrichum cuscutae.</title>
        <authorList>
            <person name="Baroncelli R."/>
        </authorList>
    </citation>
    <scope>NUCLEOTIDE SEQUENCE</scope>
    <source>
        <strain evidence="2">IMI 304802</strain>
    </source>
</reference>
<name>A0AAI9Y441_9PEZI</name>
<dbReference type="AlphaFoldDB" id="A0AAI9Y441"/>
<evidence type="ECO:0000313" key="3">
    <source>
        <dbReference type="Proteomes" id="UP001239213"/>
    </source>
</evidence>
<feature type="compositionally biased region" description="Polar residues" evidence="1">
    <location>
        <begin position="123"/>
        <end position="137"/>
    </location>
</feature>
<comment type="caution">
    <text evidence="2">The sequence shown here is derived from an EMBL/GenBank/DDBJ whole genome shotgun (WGS) entry which is preliminary data.</text>
</comment>
<dbReference type="EMBL" id="MPDP01000223">
    <property type="protein sequence ID" value="KAK1470880.1"/>
    <property type="molecule type" value="Genomic_DNA"/>
</dbReference>
<feature type="compositionally biased region" description="Low complexity" evidence="1">
    <location>
        <begin position="138"/>
        <end position="154"/>
    </location>
</feature>
<accession>A0AAI9Y441</accession>
<dbReference type="Proteomes" id="UP001239213">
    <property type="component" value="Unassembled WGS sequence"/>
</dbReference>